<dbReference type="PANTHER" id="PTHR33332">
    <property type="entry name" value="REVERSE TRANSCRIPTASE DOMAIN-CONTAINING PROTEIN"/>
    <property type="match status" value="1"/>
</dbReference>
<accession>A0AAN7RTN6</accession>
<evidence type="ECO:0000313" key="3">
    <source>
        <dbReference type="Proteomes" id="UP001333110"/>
    </source>
</evidence>
<dbReference type="EMBL" id="JAUNZN010000009">
    <property type="protein sequence ID" value="KAK4815975.1"/>
    <property type="molecule type" value="Genomic_DNA"/>
</dbReference>
<feature type="region of interest" description="Disordered" evidence="1">
    <location>
        <begin position="159"/>
        <end position="183"/>
    </location>
</feature>
<proteinExistence type="predicted"/>
<gene>
    <name evidence="2" type="ORF">QYF61_010843</name>
</gene>
<evidence type="ECO:0000313" key="2">
    <source>
        <dbReference type="EMBL" id="KAK4815975.1"/>
    </source>
</evidence>
<evidence type="ECO:0000256" key="1">
    <source>
        <dbReference type="SAM" id="MobiDB-lite"/>
    </source>
</evidence>
<dbReference type="Proteomes" id="UP001333110">
    <property type="component" value="Unassembled WGS sequence"/>
</dbReference>
<name>A0AAN7RTN6_MYCAM</name>
<evidence type="ECO:0008006" key="4">
    <source>
        <dbReference type="Google" id="ProtNLM"/>
    </source>
</evidence>
<reference evidence="2 3" key="1">
    <citation type="journal article" date="2023" name="J. Hered.">
        <title>Chromosome-level genome of the wood stork (Mycteria americana) provides insight into avian chromosome evolution.</title>
        <authorList>
            <person name="Flamio R. Jr."/>
            <person name="Ramstad K.M."/>
        </authorList>
    </citation>
    <scope>NUCLEOTIDE SEQUENCE [LARGE SCALE GENOMIC DNA]</scope>
    <source>
        <strain evidence="2">JAX WOST 10</strain>
    </source>
</reference>
<protein>
    <recommendedName>
        <fullName evidence="4">Reverse transcriptase</fullName>
    </recommendedName>
</protein>
<organism evidence="2 3">
    <name type="scientific">Mycteria americana</name>
    <name type="common">Wood stork</name>
    <dbReference type="NCBI Taxonomy" id="33587"/>
    <lineage>
        <taxon>Eukaryota</taxon>
        <taxon>Metazoa</taxon>
        <taxon>Chordata</taxon>
        <taxon>Craniata</taxon>
        <taxon>Vertebrata</taxon>
        <taxon>Euteleostomi</taxon>
        <taxon>Archelosauria</taxon>
        <taxon>Archosauria</taxon>
        <taxon>Dinosauria</taxon>
        <taxon>Saurischia</taxon>
        <taxon>Theropoda</taxon>
        <taxon>Coelurosauria</taxon>
        <taxon>Aves</taxon>
        <taxon>Neognathae</taxon>
        <taxon>Neoaves</taxon>
        <taxon>Aequornithes</taxon>
        <taxon>Ciconiiformes</taxon>
        <taxon>Ciconiidae</taxon>
        <taxon>Mycteria</taxon>
    </lineage>
</organism>
<dbReference type="AlphaFoldDB" id="A0AAN7RTN6"/>
<sequence>MNVCTYRVVISAQSPVCGIPQGLILGSTVSNTFINDTKLGIIRDLDRLEKWTNKNLIKFKKGKCKVLLMGRDNPRQQYTLAAVLVSAGIEADEDWKAALQRSISGPCGQQADHEPAMCPRSKKANSLLCCIRRTIASRKAEVIHPLSSALVRHLWSSGSSSGFPRTGRDGHTGVSPVKGHKDD</sequence>
<comment type="caution">
    <text evidence="2">The sequence shown here is derived from an EMBL/GenBank/DDBJ whole genome shotgun (WGS) entry which is preliminary data.</text>
</comment>
<keyword evidence="3" id="KW-1185">Reference proteome</keyword>